<accession>A0A1M5I3L5</accession>
<organism evidence="2 3">
    <name type="scientific">Dysgonomonas macrotermitis</name>
    <dbReference type="NCBI Taxonomy" id="1346286"/>
    <lineage>
        <taxon>Bacteria</taxon>
        <taxon>Pseudomonadati</taxon>
        <taxon>Bacteroidota</taxon>
        <taxon>Bacteroidia</taxon>
        <taxon>Bacteroidales</taxon>
        <taxon>Dysgonomonadaceae</taxon>
        <taxon>Dysgonomonas</taxon>
    </lineage>
</organism>
<dbReference type="GO" id="GO:0047444">
    <property type="term" value="F:N-acylneuraminate-9-phosphate synthase activity"/>
    <property type="evidence" value="ECO:0007669"/>
    <property type="project" value="TreeGrafter"/>
</dbReference>
<proteinExistence type="predicted"/>
<dbReference type="Pfam" id="PF03102">
    <property type="entry name" value="NeuB"/>
    <property type="match status" value="1"/>
</dbReference>
<evidence type="ECO:0000259" key="1">
    <source>
        <dbReference type="PROSITE" id="PS50844"/>
    </source>
</evidence>
<name>A0A1M5I3L5_9BACT</name>
<dbReference type="EMBL" id="FQUC01000018">
    <property type="protein sequence ID" value="SHG22811.1"/>
    <property type="molecule type" value="Genomic_DNA"/>
</dbReference>
<gene>
    <name evidence="2" type="ORF">SAMN05444362_11827</name>
</gene>
<dbReference type="OrthoDB" id="9814210at2"/>
<evidence type="ECO:0000313" key="2">
    <source>
        <dbReference type="EMBL" id="SHG22811.1"/>
    </source>
</evidence>
<keyword evidence="3" id="KW-1185">Reference proteome</keyword>
<dbReference type="InterPro" id="IPR057736">
    <property type="entry name" value="SAF_PseI/NeuA/NeuB"/>
</dbReference>
<dbReference type="SUPFAM" id="SSF51269">
    <property type="entry name" value="AFP III-like domain"/>
    <property type="match status" value="1"/>
</dbReference>
<dbReference type="Proteomes" id="UP000184480">
    <property type="component" value="Unassembled WGS sequence"/>
</dbReference>
<dbReference type="InterPro" id="IPR051690">
    <property type="entry name" value="PseI-like"/>
</dbReference>
<dbReference type="Gene3D" id="3.90.1210.10">
    <property type="entry name" value="Antifreeze-like/N-acetylneuraminic acid synthase C-terminal domain"/>
    <property type="match status" value="1"/>
</dbReference>
<dbReference type="Gene3D" id="3.20.20.70">
    <property type="entry name" value="Aldolase class I"/>
    <property type="match status" value="1"/>
</dbReference>
<dbReference type="InterPro" id="IPR020007">
    <property type="entry name" value="NeuB/NeuA"/>
</dbReference>
<dbReference type="SUPFAM" id="SSF51569">
    <property type="entry name" value="Aldolase"/>
    <property type="match status" value="1"/>
</dbReference>
<dbReference type="InterPro" id="IPR013785">
    <property type="entry name" value="Aldolase_TIM"/>
</dbReference>
<dbReference type="NCBIfam" id="TIGR03569">
    <property type="entry name" value="NeuB_NnaB"/>
    <property type="match status" value="1"/>
</dbReference>
<dbReference type="SMART" id="SM00858">
    <property type="entry name" value="SAF"/>
    <property type="match status" value="1"/>
</dbReference>
<evidence type="ECO:0000313" key="3">
    <source>
        <dbReference type="Proteomes" id="UP000184480"/>
    </source>
</evidence>
<dbReference type="Pfam" id="PF08666">
    <property type="entry name" value="SAF"/>
    <property type="match status" value="1"/>
</dbReference>
<reference evidence="3" key="1">
    <citation type="submission" date="2016-11" db="EMBL/GenBank/DDBJ databases">
        <authorList>
            <person name="Varghese N."/>
            <person name="Submissions S."/>
        </authorList>
    </citation>
    <scope>NUCLEOTIDE SEQUENCE [LARGE SCALE GENOMIC DNA]</scope>
    <source>
        <strain evidence="3">DSM 27370</strain>
    </source>
</reference>
<dbReference type="InterPro" id="IPR013974">
    <property type="entry name" value="SAF"/>
</dbReference>
<dbReference type="AlphaFoldDB" id="A0A1M5I3L5"/>
<dbReference type="PANTHER" id="PTHR42966:SF1">
    <property type="entry name" value="SIALIC ACID SYNTHASE"/>
    <property type="match status" value="1"/>
</dbReference>
<dbReference type="STRING" id="1346286.SAMN05444362_11827"/>
<sequence>MSRTIIIAEAGVNHNGSIELAKKLVDAASEAGVDYVKFQTFNAKKLASKNSKKADYQNKNTSEGGDSQQDMLSKLELSKESHYELIEYCKEKKVKFFSTAFDLDSIDFLNQLNLDIWKIPSGEITNYPYLKRIATTRKPIILSTGMCDMLDIRNALNVFISNGVSKNNITILHCNTEYPTPYGDVNLNAMNTIGREFDVKIGYSDHTLGIEVPIAAVALGAKIIEKHFTLDRTMEGPDHKASVEPSELKQMVNSIRNIEEALGSSEKVASASELKNIAVARKSIVALAKIKKGEVFTEDNLAVKRPGNGISPMKWEEIIGRKAIKDFEEDDLIEI</sequence>
<dbReference type="RefSeq" id="WP_062178501.1">
    <property type="nucleotide sequence ID" value="NZ_BBXL01000005.1"/>
</dbReference>
<dbReference type="GO" id="GO:0016051">
    <property type="term" value="P:carbohydrate biosynthetic process"/>
    <property type="evidence" value="ECO:0007669"/>
    <property type="project" value="InterPro"/>
</dbReference>
<dbReference type="InterPro" id="IPR036732">
    <property type="entry name" value="AFP_Neu5c_C_sf"/>
</dbReference>
<protein>
    <submittedName>
        <fullName evidence="2">N-acetylneuraminate synthase</fullName>
    </submittedName>
</protein>
<dbReference type="PROSITE" id="PS50844">
    <property type="entry name" value="AFP_LIKE"/>
    <property type="match status" value="1"/>
</dbReference>
<dbReference type="PANTHER" id="PTHR42966">
    <property type="entry name" value="N-ACETYLNEURAMINATE SYNTHASE"/>
    <property type="match status" value="1"/>
</dbReference>
<dbReference type="InterPro" id="IPR006190">
    <property type="entry name" value="SAF_AFP_Neu5Ac"/>
</dbReference>
<dbReference type="InterPro" id="IPR013132">
    <property type="entry name" value="PseI/NeuA/B-like_N"/>
</dbReference>
<dbReference type="CDD" id="cd11615">
    <property type="entry name" value="SAF_NeuB_like"/>
    <property type="match status" value="1"/>
</dbReference>
<feature type="domain" description="AFP-like" evidence="1">
    <location>
        <begin position="283"/>
        <end position="335"/>
    </location>
</feature>